<organism evidence="2 3">
    <name type="scientific">Camelina sativa</name>
    <name type="common">False flax</name>
    <name type="synonym">Myagrum sativum</name>
    <dbReference type="NCBI Taxonomy" id="90675"/>
    <lineage>
        <taxon>Eukaryota</taxon>
        <taxon>Viridiplantae</taxon>
        <taxon>Streptophyta</taxon>
        <taxon>Embryophyta</taxon>
        <taxon>Tracheophyta</taxon>
        <taxon>Spermatophyta</taxon>
        <taxon>Magnoliopsida</taxon>
        <taxon>eudicotyledons</taxon>
        <taxon>Gunneridae</taxon>
        <taxon>Pentapetalae</taxon>
        <taxon>rosids</taxon>
        <taxon>malvids</taxon>
        <taxon>Brassicales</taxon>
        <taxon>Brassicaceae</taxon>
        <taxon>Camelineae</taxon>
        <taxon>Camelina</taxon>
    </lineage>
</organism>
<gene>
    <name evidence="3" type="primary">LOC109131960</name>
</gene>
<reference evidence="3" key="2">
    <citation type="submission" date="2025-08" db="UniProtKB">
        <authorList>
            <consortium name="RefSeq"/>
        </authorList>
    </citation>
    <scope>IDENTIFICATION</scope>
    <source>
        <tissue evidence="3">Leaf</tissue>
    </source>
</reference>
<feature type="non-terminal residue" evidence="3">
    <location>
        <position position="129"/>
    </location>
</feature>
<feature type="region of interest" description="Disordered" evidence="1">
    <location>
        <begin position="61"/>
        <end position="85"/>
    </location>
</feature>
<sequence length="129" mass="13670">MSNPDERKLNSEEEEHESSDDSGYQSVLAVPVLSLSESFNVDETIRKEAAAAAKLIVDAAKEAAGKKDQPVSGKGGFDGDPKNKIKLGRPRVFVEALAGVSGSTAIASTMDKEPIKKARKKGSTQLTNP</sequence>
<feature type="region of interest" description="Disordered" evidence="1">
    <location>
        <begin position="1"/>
        <end position="25"/>
    </location>
</feature>
<reference evidence="2" key="1">
    <citation type="journal article" date="2014" name="Nat. Commun.">
        <title>The emerging biofuel crop Camelina sativa retains a highly undifferentiated hexaploid genome structure.</title>
        <authorList>
            <person name="Kagale S."/>
            <person name="Koh C."/>
            <person name="Nixon J."/>
            <person name="Bollina V."/>
            <person name="Clarke W.E."/>
            <person name="Tuteja R."/>
            <person name="Spillane C."/>
            <person name="Robinson S.J."/>
            <person name="Links M.G."/>
            <person name="Clarke C."/>
            <person name="Higgins E.E."/>
            <person name="Huebert T."/>
            <person name="Sharpe A.G."/>
            <person name="Parkin I.A."/>
        </authorList>
    </citation>
    <scope>NUCLEOTIDE SEQUENCE [LARGE SCALE GENOMIC DNA]</scope>
    <source>
        <strain evidence="2">cv. DH55</strain>
    </source>
</reference>
<evidence type="ECO:0000313" key="2">
    <source>
        <dbReference type="Proteomes" id="UP000694864"/>
    </source>
</evidence>
<feature type="compositionally biased region" description="Basic and acidic residues" evidence="1">
    <location>
        <begin position="1"/>
        <end position="11"/>
    </location>
</feature>
<evidence type="ECO:0000256" key="1">
    <source>
        <dbReference type="SAM" id="MobiDB-lite"/>
    </source>
</evidence>
<feature type="region of interest" description="Disordered" evidence="1">
    <location>
        <begin position="110"/>
        <end position="129"/>
    </location>
</feature>
<dbReference type="GeneID" id="109131960"/>
<dbReference type="RefSeq" id="XP_019098667.1">
    <property type="nucleotide sequence ID" value="XM_019243122.1"/>
</dbReference>
<protein>
    <submittedName>
        <fullName evidence="3">Uncharacterized protein LOC109131960</fullName>
    </submittedName>
</protein>
<keyword evidence="2" id="KW-1185">Reference proteome</keyword>
<dbReference type="Proteomes" id="UP000694864">
    <property type="component" value="Unplaced"/>
</dbReference>
<name>A0ABM1RI29_CAMSA</name>
<accession>A0ABM1RI29</accession>
<proteinExistence type="predicted"/>
<evidence type="ECO:0000313" key="3">
    <source>
        <dbReference type="RefSeq" id="XP_019098667.1"/>
    </source>
</evidence>